<keyword evidence="2 5" id="KW-0812">Transmembrane</keyword>
<protein>
    <submittedName>
        <fullName evidence="8">Uncharacterized protein</fullName>
    </submittedName>
</protein>
<evidence type="ECO:0000313" key="8">
    <source>
        <dbReference type="Ensembl" id="ENSEASP00005033456.1"/>
    </source>
</evidence>
<dbReference type="InterPro" id="IPR005821">
    <property type="entry name" value="Ion_trans_dom"/>
</dbReference>
<sequence length="189" mass="22141">SHHGRCQTTDVTSLTVELGRDAQHMKILHACFLPGCVRRFPCCQVNIESEKGKIWWNIRKTCYRIVEHSWFESFIVLMILLSSGALAFEDIYIEKKKNIKIILEYADKIFTYVFILEMLLKWVAYGYKTYFTNAWCWLDFLIVDVSLVTLVANTLGYSDLGPIKSLRTLRALRPLRALSRFEGMRVRKY</sequence>
<dbReference type="Pfam" id="PF06512">
    <property type="entry name" value="Na_trans_assoc"/>
    <property type="match status" value="1"/>
</dbReference>
<feature type="transmembrane region" description="Helical" evidence="5">
    <location>
        <begin position="137"/>
        <end position="157"/>
    </location>
</feature>
<keyword evidence="4 5" id="KW-0472">Membrane</keyword>
<dbReference type="FunFam" id="1.20.120.350:FF:000003">
    <property type="entry name" value="Voltage-dependent sodium channel"/>
    <property type="match status" value="1"/>
</dbReference>
<dbReference type="GO" id="GO:0001518">
    <property type="term" value="C:voltage-gated sodium channel complex"/>
    <property type="evidence" value="ECO:0007669"/>
    <property type="project" value="InterPro"/>
</dbReference>
<feature type="transmembrane region" description="Helical" evidence="5">
    <location>
        <begin position="109"/>
        <end position="125"/>
    </location>
</feature>
<dbReference type="PANTHER" id="PTHR10037:SF221">
    <property type="entry name" value="SODIUM CHANNEL PROTEIN TYPE 9 SUBUNIT ALPHA"/>
    <property type="match status" value="1"/>
</dbReference>
<dbReference type="OMA" id="MNSECKL"/>
<dbReference type="SUPFAM" id="SSF81324">
    <property type="entry name" value="Voltage-gated potassium channels"/>
    <property type="match status" value="1"/>
</dbReference>
<dbReference type="InterPro" id="IPR043203">
    <property type="entry name" value="VGCC_Ca_Na"/>
</dbReference>
<evidence type="ECO:0000256" key="5">
    <source>
        <dbReference type="SAM" id="Phobius"/>
    </source>
</evidence>
<dbReference type="InterPro" id="IPR027359">
    <property type="entry name" value="Volt_channel_dom_sf"/>
</dbReference>
<evidence type="ECO:0000256" key="3">
    <source>
        <dbReference type="ARBA" id="ARBA00022989"/>
    </source>
</evidence>
<reference evidence="8" key="1">
    <citation type="submission" date="2023-03" db="UniProtKB">
        <authorList>
            <consortium name="Ensembl"/>
        </authorList>
    </citation>
    <scope>IDENTIFICATION</scope>
</reference>
<evidence type="ECO:0000256" key="1">
    <source>
        <dbReference type="ARBA" id="ARBA00004141"/>
    </source>
</evidence>
<dbReference type="Ensembl" id="ENSEAST00005036476.1">
    <property type="protein sequence ID" value="ENSEASP00005033456.1"/>
    <property type="gene ID" value="ENSEASG00005022918.1"/>
</dbReference>
<dbReference type="GO" id="GO:0019228">
    <property type="term" value="P:neuronal action potential"/>
    <property type="evidence" value="ECO:0007669"/>
    <property type="project" value="TreeGrafter"/>
</dbReference>
<comment type="subcellular location">
    <subcellularLocation>
        <location evidence="1">Membrane</location>
        <topology evidence="1">Multi-pass membrane protein</topology>
    </subcellularLocation>
</comment>
<dbReference type="InterPro" id="IPR010526">
    <property type="entry name" value="Na_trans_assoc_dom"/>
</dbReference>
<dbReference type="GO" id="GO:0005248">
    <property type="term" value="F:voltage-gated sodium channel activity"/>
    <property type="evidence" value="ECO:0007669"/>
    <property type="project" value="InterPro"/>
</dbReference>
<feature type="transmembrane region" description="Helical" evidence="5">
    <location>
        <begin position="70"/>
        <end position="88"/>
    </location>
</feature>
<organism evidence="8">
    <name type="scientific">Equus asinus asinus</name>
    <dbReference type="NCBI Taxonomy" id="83772"/>
    <lineage>
        <taxon>Eukaryota</taxon>
        <taxon>Metazoa</taxon>
        <taxon>Chordata</taxon>
        <taxon>Craniata</taxon>
        <taxon>Vertebrata</taxon>
        <taxon>Euteleostomi</taxon>
        <taxon>Mammalia</taxon>
        <taxon>Eutheria</taxon>
        <taxon>Laurasiatheria</taxon>
        <taxon>Perissodactyla</taxon>
        <taxon>Equidae</taxon>
        <taxon>Equus</taxon>
    </lineage>
</organism>
<accession>A0A8C4N046</accession>
<feature type="domain" description="Ion transport" evidence="6">
    <location>
        <begin position="68"/>
        <end position="186"/>
    </location>
</feature>
<evidence type="ECO:0000256" key="2">
    <source>
        <dbReference type="ARBA" id="ARBA00022692"/>
    </source>
</evidence>
<dbReference type="Pfam" id="PF00520">
    <property type="entry name" value="Ion_trans"/>
    <property type="match status" value="1"/>
</dbReference>
<feature type="domain" description="Sodium ion transport-associated" evidence="7">
    <location>
        <begin position="25"/>
        <end position="64"/>
    </location>
</feature>
<dbReference type="PANTHER" id="PTHR10037">
    <property type="entry name" value="VOLTAGE-GATED CATION CHANNEL CALCIUM AND SODIUM"/>
    <property type="match status" value="1"/>
</dbReference>
<dbReference type="GO" id="GO:0086010">
    <property type="term" value="P:membrane depolarization during action potential"/>
    <property type="evidence" value="ECO:0007669"/>
    <property type="project" value="TreeGrafter"/>
</dbReference>
<dbReference type="Gene3D" id="1.20.120.350">
    <property type="entry name" value="Voltage-gated potassium channels. Chain C"/>
    <property type="match status" value="1"/>
</dbReference>
<evidence type="ECO:0000256" key="4">
    <source>
        <dbReference type="ARBA" id="ARBA00023136"/>
    </source>
</evidence>
<evidence type="ECO:0000259" key="6">
    <source>
        <dbReference type="Pfam" id="PF00520"/>
    </source>
</evidence>
<evidence type="ECO:0000259" key="7">
    <source>
        <dbReference type="Pfam" id="PF06512"/>
    </source>
</evidence>
<keyword evidence="3 5" id="KW-1133">Transmembrane helix</keyword>
<name>A0A8C4N046_EQUAS</name>
<dbReference type="AlphaFoldDB" id="A0A8C4N046"/>
<proteinExistence type="predicted"/>